<proteinExistence type="predicted"/>
<feature type="region of interest" description="Disordered" evidence="1">
    <location>
        <begin position="35"/>
        <end position="62"/>
    </location>
</feature>
<evidence type="ECO:0000256" key="1">
    <source>
        <dbReference type="SAM" id="MobiDB-lite"/>
    </source>
</evidence>
<organism evidence="2">
    <name type="scientific">Pseudozyma antarctica</name>
    <name type="common">Yeast</name>
    <name type="synonym">Candida antarctica</name>
    <dbReference type="NCBI Taxonomy" id="84753"/>
    <lineage>
        <taxon>Eukaryota</taxon>
        <taxon>Fungi</taxon>
        <taxon>Dikarya</taxon>
        <taxon>Basidiomycota</taxon>
        <taxon>Ustilaginomycotina</taxon>
        <taxon>Ustilaginomycetes</taxon>
        <taxon>Ustilaginales</taxon>
        <taxon>Ustilaginaceae</taxon>
        <taxon>Moesziomyces</taxon>
    </lineage>
</organism>
<dbReference type="GeneID" id="26306400"/>
<name>A0A081CL16_PSEA2</name>
<keyword evidence="3" id="KW-1185">Reference proteome</keyword>
<accession>A0A081CL16</accession>
<evidence type="ECO:0000313" key="2">
    <source>
        <dbReference type="EMBL" id="GAK67362.1"/>
    </source>
</evidence>
<dbReference type="RefSeq" id="XP_014654304.1">
    <property type="nucleotide sequence ID" value="XM_014798818.1"/>
</dbReference>
<dbReference type="Proteomes" id="UP000053758">
    <property type="component" value="Unassembled WGS sequence"/>
</dbReference>
<dbReference type="EMBL" id="DF830085">
    <property type="protein sequence ID" value="GAK67362.1"/>
    <property type="molecule type" value="Genomic_DNA"/>
</dbReference>
<protein>
    <submittedName>
        <fullName evidence="2">Uncharacterized protein</fullName>
    </submittedName>
</protein>
<gene>
    <name evidence="2" type="ORF">PAN0_018c5589</name>
</gene>
<evidence type="ECO:0000313" key="3">
    <source>
        <dbReference type="Proteomes" id="UP000053758"/>
    </source>
</evidence>
<sequence>MVSLRLALRKLKGPTCTGVASVAEEWHSLTPELAFGAPSAEEPPRRGEAEPSQATDEGVKRAGSSAPIFAARGMLQPRCWKLSNAYNLACAHFEAKVKPPEEDRSTSPPCFRRSSRQATTERALSVRPKAASSQEQLERSSGDTSLLREGRWGSLKAYIRTTRSGPCNLLINMSAQNIPEGTYRISFMDGVLVGLEPNRPLRVLPEEHSERSEWQVKKHGSDAFVIVLKKNEKLGITWSGDLHFGTPLLLAENPAPFKVQQQERDRFDLVPAKDEQLEVALSPAMIFPPISNAPGFGARHASRSACSDDVLGQQLFAAGLFSLPSSSFSSSLSSRLHSADSMDLLLLRDRTRHSIVLRRIGSVPNVSSSPTELQVFFNLQPQNLSSSLCIHTRRHADAIAS</sequence>
<feature type="region of interest" description="Disordered" evidence="1">
    <location>
        <begin position="97"/>
        <end position="144"/>
    </location>
</feature>
<dbReference type="HOGENOM" id="CLU_686956_0_0_1"/>
<reference evidence="2" key="1">
    <citation type="submission" date="2014-07" db="EMBL/GenBank/DDBJ databases">
        <title>Draft genome sequence of the yeast Pseudozyma antarctica JCM 10317 known as a producer of lipase B which used in a wide range of industrial applications.</title>
        <authorList>
            <person name="Morita T."/>
            <person name="Saika A."/>
            <person name="Koike H."/>
        </authorList>
    </citation>
    <scope>NUCLEOTIDE SEQUENCE</scope>
    <source>
        <strain evidence="2">JCM 10317</strain>
    </source>
</reference>
<dbReference type="AlphaFoldDB" id="A0A081CL16"/>